<protein>
    <submittedName>
        <fullName evidence="11">Type I secretion system permease/ATPase</fullName>
    </submittedName>
</protein>
<dbReference type="Gene3D" id="3.40.50.300">
    <property type="entry name" value="P-loop containing nucleotide triphosphate hydrolases"/>
    <property type="match status" value="1"/>
</dbReference>
<dbReference type="SUPFAM" id="SSF90123">
    <property type="entry name" value="ABC transporter transmembrane region"/>
    <property type="match status" value="1"/>
</dbReference>
<keyword evidence="6 8" id="KW-0472">Membrane</keyword>
<dbReference type="SUPFAM" id="SSF52540">
    <property type="entry name" value="P-loop containing nucleoside triphosphate hydrolases"/>
    <property type="match status" value="1"/>
</dbReference>
<dbReference type="Proteomes" id="UP001500738">
    <property type="component" value="Unassembled WGS sequence"/>
</dbReference>
<dbReference type="InterPro" id="IPR011527">
    <property type="entry name" value="ABC1_TM_dom"/>
</dbReference>
<dbReference type="Pfam" id="PF00005">
    <property type="entry name" value="ABC_tran"/>
    <property type="match status" value="1"/>
</dbReference>
<dbReference type="InterPro" id="IPR027417">
    <property type="entry name" value="P-loop_NTPase"/>
</dbReference>
<evidence type="ECO:0000313" key="12">
    <source>
        <dbReference type="Proteomes" id="UP001500738"/>
    </source>
</evidence>
<dbReference type="RefSeq" id="WP_215355650.1">
    <property type="nucleotide sequence ID" value="NZ_BAAAFE010000004.1"/>
</dbReference>
<dbReference type="InterPro" id="IPR039421">
    <property type="entry name" value="Type_1_exporter"/>
</dbReference>
<dbReference type="InterPro" id="IPR010128">
    <property type="entry name" value="ATPase_T1SS_PrtD-like"/>
</dbReference>
<dbReference type="Pfam" id="PF00664">
    <property type="entry name" value="ABC_membrane"/>
    <property type="match status" value="1"/>
</dbReference>
<proteinExistence type="predicted"/>
<organism evidence="11 12">
    <name type="scientific">Sphingopyxis soli</name>
    <dbReference type="NCBI Taxonomy" id="592051"/>
    <lineage>
        <taxon>Bacteria</taxon>
        <taxon>Pseudomonadati</taxon>
        <taxon>Pseudomonadota</taxon>
        <taxon>Alphaproteobacteria</taxon>
        <taxon>Sphingomonadales</taxon>
        <taxon>Sphingomonadaceae</taxon>
        <taxon>Sphingopyxis</taxon>
    </lineage>
</organism>
<dbReference type="PROSITE" id="PS00211">
    <property type="entry name" value="ABC_TRANSPORTER_1"/>
    <property type="match status" value="1"/>
</dbReference>
<evidence type="ECO:0000256" key="6">
    <source>
        <dbReference type="ARBA" id="ARBA00023136"/>
    </source>
</evidence>
<feature type="region of interest" description="Disordered" evidence="7">
    <location>
        <begin position="573"/>
        <end position="595"/>
    </location>
</feature>
<feature type="domain" description="ABC transmembrane type-1" evidence="10">
    <location>
        <begin position="33"/>
        <end position="307"/>
    </location>
</feature>
<evidence type="ECO:0000256" key="3">
    <source>
        <dbReference type="ARBA" id="ARBA00022741"/>
    </source>
</evidence>
<dbReference type="PROSITE" id="PS50893">
    <property type="entry name" value="ABC_TRANSPORTER_2"/>
    <property type="match status" value="1"/>
</dbReference>
<evidence type="ECO:0000256" key="7">
    <source>
        <dbReference type="SAM" id="MobiDB-lite"/>
    </source>
</evidence>
<dbReference type="PANTHER" id="PTHR43394:SF1">
    <property type="entry name" value="ATP-BINDING CASSETTE SUB-FAMILY B MEMBER 10, MITOCHONDRIAL"/>
    <property type="match status" value="1"/>
</dbReference>
<evidence type="ECO:0000256" key="2">
    <source>
        <dbReference type="ARBA" id="ARBA00022692"/>
    </source>
</evidence>
<comment type="caution">
    <text evidence="11">The sequence shown here is derived from an EMBL/GenBank/DDBJ whole genome shotgun (WGS) entry which is preliminary data.</text>
</comment>
<dbReference type="EMBL" id="BAAAFE010000004">
    <property type="protein sequence ID" value="GAA0862792.1"/>
    <property type="molecule type" value="Genomic_DNA"/>
</dbReference>
<dbReference type="PROSITE" id="PS50929">
    <property type="entry name" value="ABC_TM1F"/>
    <property type="match status" value="1"/>
</dbReference>
<comment type="subcellular location">
    <subcellularLocation>
        <location evidence="1">Cell membrane</location>
        <topology evidence="1">Multi-pass membrane protein</topology>
    </subcellularLocation>
</comment>
<reference evidence="11 12" key="1">
    <citation type="journal article" date="2019" name="Int. J. Syst. Evol. Microbiol.">
        <title>The Global Catalogue of Microorganisms (GCM) 10K type strain sequencing project: providing services to taxonomists for standard genome sequencing and annotation.</title>
        <authorList>
            <consortium name="The Broad Institute Genomics Platform"/>
            <consortium name="The Broad Institute Genome Sequencing Center for Infectious Disease"/>
            <person name="Wu L."/>
            <person name="Ma J."/>
        </authorList>
    </citation>
    <scope>NUCLEOTIDE SEQUENCE [LARGE SCALE GENOMIC DNA]</scope>
    <source>
        <strain evidence="11 12">JCM 15910</strain>
    </source>
</reference>
<keyword evidence="5 8" id="KW-1133">Transmembrane helix</keyword>
<evidence type="ECO:0000259" key="9">
    <source>
        <dbReference type="PROSITE" id="PS50893"/>
    </source>
</evidence>
<keyword evidence="4" id="KW-0067">ATP-binding</keyword>
<sequence>MAFNALTAAFGRERTGNILTDSLLPQRAIAGKLIFFSMITNLAALAMSLFMMQIFDRVLSSQSKDTLFFLVLAVTMVIGLGSMLDGIRQQVANRVGTWLAQRLGPSLLVRSLEQRLIAPNTRLEALRELAQVKNFISTPTVFSVVDMLWVPLYLFIVFLLHPLFGLISAVGAVTLFGLTWYNERITRAAISEAQALGARNMQYAESLVRNSEAIDAMGMADDTVAHWANRYYEETNSVDRTQFQSSKILAWMKFIRNFVQIALLGTGALLVLDQQITGGAMIAGSILIARLLAPIEAAMSYWKQFVLARESLRRLSRFCDLPRPRPSQMSLPKPTGAMAVERLSYAAPGMKGAILKNVSFAIDAGTALAIVGPSASGKTTLSRLLVGVLKPSAGHVRLDGADTFDWMRSDFGPNVGYLPQDVELLPGSIRQNIARFRPGASDADVIAAAKLADCHDMILQLDGGYDCVLTDGGHQLSGGQRQRVGLARALFGMPPLVVLDEPNASLDARGDAALLGTIKKLKAMNVTTIIVSHRSNLLELADKILLMIDGQAAKFGDARTVVEEMAGKRRVIQPGGAPGGPKTPPAMANEKGMGA</sequence>
<keyword evidence="3" id="KW-0547">Nucleotide-binding</keyword>
<name>A0ABN1M121_9SPHN</name>
<dbReference type="InterPro" id="IPR017871">
    <property type="entry name" value="ABC_transporter-like_CS"/>
</dbReference>
<evidence type="ECO:0000256" key="4">
    <source>
        <dbReference type="ARBA" id="ARBA00022840"/>
    </source>
</evidence>
<dbReference type="InterPro" id="IPR003439">
    <property type="entry name" value="ABC_transporter-like_ATP-bd"/>
</dbReference>
<keyword evidence="2 8" id="KW-0812">Transmembrane</keyword>
<evidence type="ECO:0000256" key="5">
    <source>
        <dbReference type="ARBA" id="ARBA00022989"/>
    </source>
</evidence>
<feature type="transmembrane region" description="Helical" evidence="8">
    <location>
        <begin position="33"/>
        <end position="55"/>
    </location>
</feature>
<evidence type="ECO:0000256" key="1">
    <source>
        <dbReference type="ARBA" id="ARBA00004651"/>
    </source>
</evidence>
<dbReference type="NCBIfam" id="TIGR01842">
    <property type="entry name" value="type_I_sec_PrtD"/>
    <property type="match status" value="1"/>
</dbReference>
<feature type="transmembrane region" description="Helical" evidence="8">
    <location>
        <begin position="254"/>
        <end position="272"/>
    </location>
</feature>
<feature type="transmembrane region" description="Helical" evidence="8">
    <location>
        <begin position="152"/>
        <end position="178"/>
    </location>
</feature>
<dbReference type="InterPro" id="IPR036640">
    <property type="entry name" value="ABC1_TM_sf"/>
</dbReference>
<evidence type="ECO:0000313" key="11">
    <source>
        <dbReference type="EMBL" id="GAA0862792.1"/>
    </source>
</evidence>
<feature type="transmembrane region" description="Helical" evidence="8">
    <location>
        <begin position="67"/>
        <end position="84"/>
    </location>
</feature>
<accession>A0ABN1M121</accession>
<dbReference type="InterPro" id="IPR003593">
    <property type="entry name" value="AAA+_ATPase"/>
</dbReference>
<dbReference type="SMART" id="SM00382">
    <property type="entry name" value="AAA"/>
    <property type="match status" value="1"/>
</dbReference>
<keyword evidence="12" id="KW-1185">Reference proteome</keyword>
<feature type="domain" description="ABC transporter" evidence="9">
    <location>
        <begin position="338"/>
        <end position="574"/>
    </location>
</feature>
<dbReference type="Gene3D" id="1.20.1560.10">
    <property type="entry name" value="ABC transporter type 1, transmembrane domain"/>
    <property type="match status" value="1"/>
</dbReference>
<evidence type="ECO:0000259" key="10">
    <source>
        <dbReference type="PROSITE" id="PS50929"/>
    </source>
</evidence>
<dbReference type="PANTHER" id="PTHR43394">
    <property type="entry name" value="ATP-DEPENDENT PERMEASE MDL1, MITOCHONDRIAL"/>
    <property type="match status" value="1"/>
</dbReference>
<evidence type="ECO:0000256" key="8">
    <source>
        <dbReference type="SAM" id="Phobius"/>
    </source>
</evidence>
<gene>
    <name evidence="11" type="ORF">GCM10009115_10830</name>
</gene>